<dbReference type="SUPFAM" id="SSF52343">
    <property type="entry name" value="Ferredoxin reductase-like, C-terminal NADP-linked domain"/>
    <property type="match status" value="1"/>
</dbReference>
<dbReference type="InterPro" id="IPR010199">
    <property type="entry name" value="CysJ"/>
</dbReference>
<sequence>MTTQAPGSLLPLNPEQLARLQAATTDFNTTQMAWLSGYFWGMVNQTPGAVAAPAPVQAEVPTITLISASQTGNARRLAEQLRDDLLAAKLSVNLVNAGDYKFKQIGQEKLLVVVTSTQGEGEPPEEAVALHKFLLSKKAPKFAAGSAFAVFGLGDTSYEFFSKAGKDFDERLAELGAERLLDRVDADVEYKEQAVAWRQQLTEILKARVPSEPSAVAAVTAAGVVNEIHSSPYTKEAPLTASFAVNQKITGRDSDKDVRHIEIDLGDSGLRYQPGDALGVWFENDAELVQELLQLVWLKGDEPVDVNGENLPLAEALQKHYELTVNTPQIVEQYAALSRNDALLALSGDKPKLQSYAQSFPIVDMVRQAPTELNAEQLTGLLRPLTPRLYSIASSQAETDTEVHITVGAVRYEIDGRQRGGGASTWLADRIEEDGEIRVFIEHNDNFRLPANPETPVIMVGPGTGIAPFRSFMQQRDNDGAGGKNWLFFGNPHFTDDFLYQVEWQKYVKDGLLTNIDLAWSRDQAEKIYVQDKIRAKGAEVWRWIEEGAHLYVCGDANRMAKDVEQALLDVVVEHGGMDRETADEFLSELRIERRYQRDVY</sequence>
<dbReference type="PANTHER" id="PTHR19384:SF128">
    <property type="entry name" value="NADPH OXIDOREDUCTASE A"/>
    <property type="match status" value="1"/>
</dbReference>
<dbReference type="InterPro" id="IPR039261">
    <property type="entry name" value="FNR_nucleotide-bd"/>
</dbReference>
<comment type="function">
    <text evidence="10 11">Component of the sulfite reductase complex that catalyzes the 6-electron reduction of sulfite to sulfide. This is one of several activities required for the biosynthesis of L-cysteine from sulfate. The flavoprotein component catalyzes the electron flow from NADPH -&gt; FAD -&gt; FMN to the hemoprotein component.</text>
</comment>
<evidence type="ECO:0000256" key="8">
    <source>
        <dbReference type="ARBA" id="ARBA00023002"/>
    </source>
</evidence>
<feature type="binding site" evidence="10">
    <location>
        <begin position="388"/>
        <end position="391"/>
    </location>
    <ligand>
        <name>FAD</name>
        <dbReference type="ChEBI" id="CHEBI:57692"/>
    </ligand>
</feature>
<comment type="catalytic activity">
    <reaction evidence="10 11">
        <text>hydrogen sulfide + 3 NADP(+) + 3 H2O = sulfite + 3 NADPH + 4 H(+)</text>
        <dbReference type="Rhea" id="RHEA:13801"/>
        <dbReference type="ChEBI" id="CHEBI:15377"/>
        <dbReference type="ChEBI" id="CHEBI:15378"/>
        <dbReference type="ChEBI" id="CHEBI:17359"/>
        <dbReference type="ChEBI" id="CHEBI:29919"/>
        <dbReference type="ChEBI" id="CHEBI:57783"/>
        <dbReference type="ChEBI" id="CHEBI:58349"/>
        <dbReference type="EC" id="1.8.1.2"/>
    </reaction>
</comment>
<feature type="binding site" evidence="10">
    <location>
        <position position="358"/>
    </location>
    <ligand>
        <name>FAD</name>
        <dbReference type="ChEBI" id="CHEBI:57692"/>
    </ligand>
</feature>
<dbReference type="Gene3D" id="1.20.990.10">
    <property type="entry name" value="NADPH-cytochrome p450 Reductase, Chain A, domain 3"/>
    <property type="match status" value="1"/>
</dbReference>
<dbReference type="InterPro" id="IPR029039">
    <property type="entry name" value="Flavoprotein-like_sf"/>
</dbReference>
<dbReference type="PRINTS" id="PR00371">
    <property type="entry name" value="FPNCR"/>
</dbReference>
<comment type="similarity">
    <text evidence="10">In the N-terminal section; belongs to the flavodoxin family.</text>
</comment>
<feature type="binding site" evidence="10">
    <location>
        <position position="563"/>
    </location>
    <ligand>
        <name>NADP(+)</name>
        <dbReference type="ChEBI" id="CHEBI:58349"/>
    </ligand>
</feature>
<dbReference type="InterPro" id="IPR001433">
    <property type="entry name" value="OxRdtase_FAD/NAD-bd"/>
</dbReference>
<dbReference type="Pfam" id="PF00175">
    <property type="entry name" value="NAD_binding_1"/>
    <property type="match status" value="1"/>
</dbReference>
<keyword evidence="5 10" id="KW-0274">FAD</keyword>
<dbReference type="NCBIfam" id="NF008197">
    <property type="entry name" value="PRK10953.1"/>
    <property type="match status" value="1"/>
</dbReference>
<dbReference type="CDD" id="cd06199">
    <property type="entry name" value="SiR"/>
    <property type="match status" value="1"/>
</dbReference>
<dbReference type="InterPro" id="IPR023173">
    <property type="entry name" value="NADPH_Cyt_P450_Rdtase_alpha"/>
</dbReference>
<evidence type="ECO:0000256" key="5">
    <source>
        <dbReference type="ARBA" id="ARBA00022827"/>
    </source>
</evidence>
<feature type="binding site" evidence="10">
    <location>
        <begin position="521"/>
        <end position="522"/>
    </location>
    <ligand>
        <name>NADP(+)</name>
        <dbReference type="ChEBI" id="CHEBI:58349"/>
    </ligand>
</feature>
<keyword evidence="1 10" id="KW-0813">Transport</keyword>
<keyword evidence="8 10" id="KW-0560">Oxidoreductase</keyword>
<evidence type="ECO:0000256" key="4">
    <source>
        <dbReference type="ARBA" id="ARBA00022643"/>
    </source>
</evidence>
<dbReference type="InterPro" id="IPR008254">
    <property type="entry name" value="Flavodoxin/NO_synth"/>
</dbReference>
<accession>A0ABX0R426</accession>
<evidence type="ECO:0000256" key="3">
    <source>
        <dbReference type="ARBA" id="ARBA00022630"/>
    </source>
</evidence>
<keyword evidence="7 10" id="KW-0249">Electron transport</keyword>
<feature type="binding site" evidence="10">
    <location>
        <begin position="69"/>
        <end position="74"/>
    </location>
    <ligand>
        <name>FMN</name>
        <dbReference type="ChEBI" id="CHEBI:58210"/>
    </ligand>
</feature>
<dbReference type="InterPro" id="IPR017938">
    <property type="entry name" value="Riboflavin_synthase-like_b-brl"/>
</dbReference>
<keyword evidence="6 10" id="KW-0521">NADP</keyword>
<feature type="binding site" evidence="10">
    <location>
        <begin position="116"/>
        <end position="119"/>
    </location>
    <ligand>
        <name>FMN</name>
        <dbReference type="ChEBI" id="CHEBI:58210"/>
    </ligand>
</feature>
<keyword evidence="3 10" id="KW-0285">Flavoprotein</keyword>
<evidence type="ECO:0000256" key="9">
    <source>
        <dbReference type="ARBA" id="ARBA00023192"/>
    </source>
</evidence>
<evidence type="ECO:0000313" key="14">
    <source>
        <dbReference type="EMBL" id="NIF02879.1"/>
    </source>
</evidence>
<gene>
    <name evidence="10 14" type="primary">cysJ</name>
    <name evidence="14" type="ORF">F3J38_23015</name>
</gene>
<feature type="binding site" evidence="10">
    <location>
        <position position="601"/>
    </location>
    <ligand>
        <name>FAD</name>
        <dbReference type="ChEBI" id="CHEBI:57692"/>
    </ligand>
</feature>
<dbReference type="PRINTS" id="PR00369">
    <property type="entry name" value="FLAVODOXIN"/>
</dbReference>
<comment type="caution">
    <text evidence="10">Lacks conserved residue(s) required for the propagation of feature annotation.</text>
</comment>
<keyword evidence="15" id="KW-1185">Reference proteome</keyword>
<feature type="binding site" evidence="10">
    <location>
        <begin position="406"/>
        <end position="408"/>
    </location>
    <ligand>
        <name>FAD</name>
        <dbReference type="ChEBI" id="CHEBI:57692"/>
    </ligand>
</feature>
<keyword evidence="2 10" id="KW-0028">Amino-acid biosynthesis</keyword>
<dbReference type="InterPro" id="IPR017927">
    <property type="entry name" value="FAD-bd_FR_type"/>
</dbReference>
<dbReference type="SUPFAM" id="SSF63380">
    <property type="entry name" value="Riboflavin synthase domain-like"/>
    <property type="match status" value="1"/>
</dbReference>
<dbReference type="Gene3D" id="3.40.50.360">
    <property type="match status" value="1"/>
</dbReference>
<keyword evidence="9 10" id="KW-0198">Cysteine biosynthesis</keyword>
<comment type="cofactor">
    <cofactor evidence="10 11">
        <name>FMN</name>
        <dbReference type="ChEBI" id="CHEBI:58210"/>
    </cofactor>
    <text evidence="10 11">Binds 1 FMN per subunit.</text>
</comment>
<comment type="caution">
    <text evidence="14">The sequence shown here is derived from an EMBL/GenBank/DDBJ whole genome shotgun (WGS) entry which is preliminary data.</text>
</comment>
<dbReference type="HAMAP" id="MF_01541">
    <property type="entry name" value="CysJ"/>
    <property type="match status" value="1"/>
</dbReference>
<comment type="cofactor">
    <cofactor evidence="10 11">
        <name>FAD</name>
        <dbReference type="ChEBI" id="CHEBI:57692"/>
    </cofactor>
    <text evidence="10 11">Binds 1 FAD per subunit.</text>
</comment>
<evidence type="ECO:0000256" key="7">
    <source>
        <dbReference type="ARBA" id="ARBA00022982"/>
    </source>
</evidence>
<comment type="similarity">
    <text evidence="10">In the C-terminal section; belongs to the flavoprotein pyridine nucleotide cytochrome reductase family.</text>
</comment>
<dbReference type="PIRSF" id="PIRSF000207">
    <property type="entry name" value="SiR-FP_CysJ"/>
    <property type="match status" value="1"/>
</dbReference>
<protein>
    <recommendedName>
        <fullName evidence="10 11">Sulfite reductase [NADPH] flavoprotein alpha-component</fullName>
        <shortName evidence="10 11">SiR-FP</shortName>
        <ecNumber evidence="10 11">1.8.1.2</ecNumber>
    </recommendedName>
</protein>
<dbReference type="RefSeq" id="WP_167142493.1">
    <property type="nucleotide sequence ID" value="NZ_VWXD01000011.1"/>
</dbReference>
<dbReference type="Pfam" id="PF00258">
    <property type="entry name" value="Flavodoxin_1"/>
    <property type="match status" value="1"/>
</dbReference>
<evidence type="ECO:0000256" key="1">
    <source>
        <dbReference type="ARBA" id="ARBA00022448"/>
    </source>
</evidence>
<feature type="binding site" evidence="10">
    <location>
        <begin position="527"/>
        <end position="531"/>
    </location>
    <ligand>
        <name>NADP(+)</name>
        <dbReference type="ChEBI" id="CHEBI:58349"/>
    </ligand>
</feature>
<dbReference type="EC" id="1.8.1.2" evidence="10 11"/>
<dbReference type="InterPro" id="IPR029758">
    <property type="entry name" value="CysJ_Proteobact"/>
</dbReference>
<proteinExistence type="inferred from homology"/>
<evidence type="ECO:0000259" key="12">
    <source>
        <dbReference type="PROSITE" id="PS50902"/>
    </source>
</evidence>
<comment type="subunit">
    <text evidence="10 11">Alpha(8)-beta(8). The alpha component is a flavoprotein, the beta component is a hemoprotein.</text>
</comment>
<dbReference type="Gene3D" id="2.40.30.10">
    <property type="entry name" value="Translation factors"/>
    <property type="match status" value="1"/>
</dbReference>
<feature type="binding site" evidence="10">
    <location>
        <position position="412"/>
    </location>
    <ligand>
        <name>FAD</name>
        <dbReference type="ChEBI" id="CHEBI:57692"/>
    </ligand>
</feature>
<organism evidence="14 15">
    <name type="scientific">Candidatus Pantoea formicae</name>
    <dbReference type="NCBI Taxonomy" id="2608355"/>
    <lineage>
        <taxon>Bacteria</taxon>
        <taxon>Pseudomonadati</taxon>
        <taxon>Pseudomonadota</taxon>
        <taxon>Gammaproteobacteria</taxon>
        <taxon>Enterobacterales</taxon>
        <taxon>Erwiniaceae</taxon>
        <taxon>Pantoea</taxon>
    </lineage>
</organism>
<evidence type="ECO:0000313" key="15">
    <source>
        <dbReference type="Proteomes" id="UP000780690"/>
    </source>
</evidence>
<dbReference type="Pfam" id="PF00667">
    <property type="entry name" value="FAD_binding_1"/>
    <property type="match status" value="1"/>
</dbReference>
<name>A0ABX0R426_9GAMM</name>
<dbReference type="PANTHER" id="PTHR19384">
    <property type="entry name" value="NITRIC OXIDE SYNTHASE-RELATED"/>
    <property type="match status" value="1"/>
</dbReference>
<reference evidence="14 15" key="1">
    <citation type="journal article" date="2019" name="bioRxiv">
        <title>Bacteria contribute to plant secondary compound degradation in a generalist herbivore system.</title>
        <authorList>
            <person name="Francoeur C.B."/>
            <person name="Khadempour L."/>
            <person name="Moreira-Soto R.D."/>
            <person name="Gotting K."/>
            <person name="Book A.J."/>
            <person name="Pinto-Tomas A.A."/>
            <person name="Keefover-Ring K."/>
            <person name="Currie C.R."/>
        </authorList>
    </citation>
    <scope>NUCLEOTIDE SEQUENCE [LARGE SCALE GENOMIC DNA]</scope>
    <source>
        <strain evidence="14 15">Acro-805</strain>
    </source>
</reference>
<feature type="domain" description="Flavodoxin-like" evidence="12">
    <location>
        <begin position="63"/>
        <end position="202"/>
    </location>
</feature>
<evidence type="ECO:0000256" key="11">
    <source>
        <dbReference type="PIRNR" id="PIRNR000207"/>
    </source>
</evidence>
<dbReference type="GO" id="GO:0004783">
    <property type="term" value="F:sulfite reductase (NADPH) activity"/>
    <property type="evidence" value="ECO:0007669"/>
    <property type="project" value="UniProtKB-EC"/>
</dbReference>
<evidence type="ECO:0000259" key="13">
    <source>
        <dbReference type="PROSITE" id="PS51384"/>
    </source>
</evidence>
<dbReference type="Proteomes" id="UP000780690">
    <property type="component" value="Unassembled WGS sequence"/>
</dbReference>
<feature type="binding site" evidence="10">
    <location>
        <begin position="421"/>
        <end position="424"/>
    </location>
    <ligand>
        <name>FAD</name>
        <dbReference type="ChEBI" id="CHEBI:57692"/>
    </ligand>
</feature>
<dbReference type="SUPFAM" id="SSF52218">
    <property type="entry name" value="Flavoproteins"/>
    <property type="match status" value="1"/>
</dbReference>
<dbReference type="NCBIfam" id="TIGR01931">
    <property type="entry name" value="cysJ"/>
    <property type="match status" value="1"/>
</dbReference>
<dbReference type="PROSITE" id="PS51384">
    <property type="entry name" value="FAD_FR"/>
    <property type="match status" value="1"/>
</dbReference>
<dbReference type="Gene3D" id="3.40.50.80">
    <property type="entry name" value="Nucleotide-binding domain of ferredoxin-NADP reductase (FNR) module"/>
    <property type="match status" value="1"/>
</dbReference>
<evidence type="ECO:0000256" key="10">
    <source>
        <dbReference type="HAMAP-Rule" id="MF_01541"/>
    </source>
</evidence>
<comment type="similarity">
    <text evidence="10">Belongs to the NADPH-dependent sulphite reductase flavoprotein subunit CysJ family.</text>
</comment>
<evidence type="ECO:0000256" key="6">
    <source>
        <dbReference type="ARBA" id="ARBA00022857"/>
    </source>
</evidence>
<comment type="pathway">
    <text evidence="10 11">Sulfur metabolism; hydrogen sulfide biosynthesis; hydrogen sulfide from sulfite (NADPH route): step 1/1.</text>
</comment>
<dbReference type="InterPro" id="IPR001709">
    <property type="entry name" value="Flavoprot_Pyr_Nucl_cyt_Rdtase"/>
</dbReference>
<evidence type="ECO:0000256" key="2">
    <source>
        <dbReference type="ARBA" id="ARBA00022605"/>
    </source>
</evidence>
<keyword evidence="4 10" id="KW-0288">FMN</keyword>
<dbReference type="InterPro" id="IPR003097">
    <property type="entry name" value="CysJ-like_FAD-binding"/>
</dbReference>
<dbReference type="PROSITE" id="PS50902">
    <property type="entry name" value="FLAVODOXIN_LIKE"/>
    <property type="match status" value="1"/>
</dbReference>
<feature type="domain" description="FAD-binding FR-type" evidence="13">
    <location>
        <begin position="236"/>
        <end position="450"/>
    </location>
</feature>
<feature type="binding site" evidence="10">
    <location>
        <position position="324"/>
    </location>
    <ligand>
        <name>FAD</name>
        <dbReference type="ChEBI" id="CHEBI:57692"/>
    </ligand>
</feature>
<dbReference type="InterPro" id="IPR001094">
    <property type="entry name" value="Flavdoxin-like"/>
</dbReference>
<dbReference type="EMBL" id="VWXD01000011">
    <property type="protein sequence ID" value="NIF02879.1"/>
    <property type="molecule type" value="Genomic_DNA"/>
</dbReference>